<dbReference type="PROSITE" id="PS50113">
    <property type="entry name" value="PAC"/>
    <property type="match status" value="1"/>
</dbReference>
<reference evidence="6" key="1">
    <citation type="journal article" date="2023" name="Int. J. Syst. Evol. Microbiol.">
        <title>Mesoterricola silvestris gen. nov., sp. nov., Mesoterricola sediminis sp. nov., Geothrix oryzae sp. nov., Geothrix edaphica sp. nov., Geothrix rubra sp. nov., and Geothrix limicola sp. nov., six novel members of Acidobacteriota isolated from soils.</title>
        <authorList>
            <person name="Itoh H."/>
            <person name="Sugisawa Y."/>
            <person name="Mise K."/>
            <person name="Xu Z."/>
            <person name="Kuniyasu M."/>
            <person name="Ushijima N."/>
            <person name="Kawano K."/>
            <person name="Kobayashi E."/>
            <person name="Shiratori Y."/>
            <person name="Masuda Y."/>
            <person name="Senoo K."/>
        </authorList>
    </citation>
    <scope>NUCLEOTIDE SEQUENCE</scope>
    <source>
        <strain evidence="6">W786</strain>
    </source>
</reference>
<dbReference type="PROSITE" id="PS50887">
    <property type="entry name" value="GGDEF"/>
    <property type="match status" value="1"/>
</dbReference>
<evidence type="ECO:0000259" key="3">
    <source>
        <dbReference type="PROSITE" id="PS50113"/>
    </source>
</evidence>
<feature type="domain" description="PAS" evidence="2">
    <location>
        <begin position="74"/>
        <end position="117"/>
    </location>
</feature>
<evidence type="ECO:0000259" key="5">
    <source>
        <dbReference type="PROSITE" id="PS50887"/>
    </source>
</evidence>
<gene>
    <name evidence="6" type="ORF">METESE_00590</name>
</gene>
<dbReference type="InterPro" id="IPR029787">
    <property type="entry name" value="Nucleotide_cyclase"/>
</dbReference>
<feature type="domain" description="GGDEF" evidence="5">
    <location>
        <begin position="239"/>
        <end position="372"/>
    </location>
</feature>
<dbReference type="PROSITE" id="PS50883">
    <property type="entry name" value="EAL"/>
    <property type="match status" value="1"/>
</dbReference>
<dbReference type="FunFam" id="3.20.20.450:FF:000001">
    <property type="entry name" value="Cyclic di-GMP phosphodiesterase yahA"/>
    <property type="match status" value="1"/>
</dbReference>
<sequence>MAHEEPQRPPARPFGGRDGAACSLPLLLAAPAGTLAGILVLTLLCLAVFAFFMIRDLLRARAAILRERELRRSAEEELRAYVDLLPIGVVTIDASGRMALANRRAPALLGLSLEKMMALDWTRPALSIIDGDGDGLEDDELPWNRALSCGRKITGIVLGVEREDSGEWAWISVSAQPRSDVAGAVAEVICTLEDVTQQKTTEAELTLHHLRDSLTSLPNRALFMERLSRAILRSDRRKFFSAVLFLDLDRFKVVNDSLSHEAGDKLLVQVANRLRGCLRPEDTVARLGGDEFAVLFEDILSVNDGINVADRIAQGFVQPFTLNGQEVFTTCSMGIAISTGSDTIPAELLRDAEVAMYRAKAKGEGSIEIFDPSMNAQALARFHMDADLRRALERNEFVLHYQPVVGLRTGRIEGFEALVRWRHPERGMVPPLEFIPLAEETGLIVPLGKWVLEEACRQAGEWRRKFPTGQPRLMNVNISARQFQHRDLIHTVLGALHAADLEPGSLKLEITESIMMRDPEASLEAMKVFRSMDIHLVVDDFGTGYSSLGYLKRFPVDTLKIDKSFVEGIGRDPESSAIVAAVISLARSLGMRVTAEGIETQEQMQHLQRLHCDQGQGYHFSRPLPPEAAEALLAQDPRWPGSSFSQ</sequence>
<protein>
    <recommendedName>
        <fullName evidence="8">EAL domain-containing protein</fullName>
    </recommendedName>
</protein>
<dbReference type="InterPro" id="IPR013656">
    <property type="entry name" value="PAS_4"/>
</dbReference>
<keyword evidence="1" id="KW-1133">Transmembrane helix</keyword>
<dbReference type="NCBIfam" id="TIGR00254">
    <property type="entry name" value="GGDEF"/>
    <property type="match status" value="1"/>
</dbReference>
<dbReference type="InterPro" id="IPR043128">
    <property type="entry name" value="Rev_trsase/Diguanyl_cyclase"/>
</dbReference>
<dbReference type="Gene3D" id="3.30.450.20">
    <property type="entry name" value="PAS domain"/>
    <property type="match status" value="1"/>
</dbReference>
<dbReference type="InterPro" id="IPR000160">
    <property type="entry name" value="GGDEF_dom"/>
</dbReference>
<dbReference type="EMBL" id="AP027081">
    <property type="protein sequence ID" value="BDU75101.1"/>
    <property type="molecule type" value="Genomic_DNA"/>
</dbReference>
<feature type="transmembrane region" description="Helical" evidence="1">
    <location>
        <begin position="35"/>
        <end position="58"/>
    </location>
</feature>
<dbReference type="Pfam" id="PF00990">
    <property type="entry name" value="GGDEF"/>
    <property type="match status" value="1"/>
</dbReference>
<dbReference type="Pfam" id="PF08448">
    <property type="entry name" value="PAS_4"/>
    <property type="match status" value="1"/>
</dbReference>
<evidence type="ECO:0000259" key="2">
    <source>
        <dbReference type="PROSITE" id="PS50112"/>
    </source>
</evidence>
<dbReference type="SMART" id="SM00267">
    <property type="entry name" value="GGDEF"/>
    <property type="match status" value="1"/>
</dbReference>
<feature type="domain" description="EAL" evidence="4">
    <location>
        <begin position="381"/>
        <end position="637"/>
    </location>
</feature>
<dbReference type="InterPro" id="IPR000700">
    <property type="entry name" value="PAS-assoc_C"/>
</dbReference>
<keyword evidence="7" id="KW-1185">Reference proteome</keyword>
<dbReference type="Gene3D" id="3.30.70.270">
    <property type="match status" value="1"/>
</dbReference>
<dbReference type="InterPro" id="IPR000014">
    <property type="entry name" value="PAS"/>
</dbReference>
<proteinExistence type="predicted"/>
<dbReference type="KEGG" id="msea:METESE_00590"/>
<keyword evidence="1" id="KW-0472">Membrane</keyword>
<accession>A0AA48GL66</accession>
<dbReference type="PANTHER" id="PTHR44757:SF2">
    <property type="entry name" value="BIOFILM ARCHITECTURE MAINTENANCE PROTEIN MBAA"/>
    <property type="match status" value="1"/>
</dbReference>
<dbReference type="Gene3D" id="3.20.20.450">
    <property type="entry name" value="EAL domain"/>
    <property type="match status" value="1"/>
</dbReference>
<evidence type="ECO:0000313" key="6">
    <source>
        <dbReference type="EMBL" id="BDU75101.1"/>
    </source>
</evidence>
<dbReference type="Pfam" id="PF00563">
    <property type="entry name" value="EAL"/>
    <property type="match status" value="1"/>
</dbReference>
<evidence type="ECO:0000313" key="7">
    <source>
        <dbReference type="Proteomes" id="UP001228113"/>
    </source>
</evidence>
<dbReference type="InterPro" id="IPR035965">
    <property type="entry name" value="PAS-like_dom_sf"/>
</dbReference>
<dbReference type="SMART" id="SM00052">
    <property type="entry name" value="EAL"/>
    <property type="match status" value="1"/>
</dbReference>
<dbReference type="NCBIfam" id="TIGR00229">
    <property type="entry name" value="sensory_box"/>
    <property type="match status" value="1"/>
</dbReference>
<dbReference type="InterPro" id="IPR001633">
    <property type="entry name" value="EAL_dom"/>
</dbReference>
<dbReference type="CDD" id="cd01948">
    <property type="entry name" value="EAL"/>
    <property type="match status" value="1"/>
</dbReference>
<dbReference type="InterPro" id="IPR035919">
    <property type="entry name" value="EAL_sf"/>
</dbReference>
<dbReference type="CDD" id="cd00130">
    <property type="entry name" value="PAS"/>
    <property type="match status" value="1"/>
</dbReference>
<dbReference type="SUPFAM" id="SSF141868">
    <property type="entry name" value="EAL domain-like"/>
    <property type="match status" value="1"/>
</dbReference>
<dbReference type="RefSeq" id="WP_243334764.1">
    <property type="nucleotide sequence ID" value="NZ_AP027081.1"/>
</dbReference>
<dbReference type="CDD" id="cd01949">
    <property type="entry name" value="GGDEF"/>
    <property type="match status" value="1"/>
</dbReference>
<evidence type="ECO:0000256" key="1">
    <source>
        <dbReference type="SAM" id="Phobius"/>
    </source>
</evidence>
<dbReference type="SUPFAM" id="SSF55073">
    <property type="entry name" value="Nucleotide cyclase"/>
    <property type="match status" value="1"/>
</dbReference>
<evidence type="ECO:0008006" key="8">
    <source>
        <dbReference type="Google" id="ProtNLM"/>
    </source>
</evidence>
<dbReference type="InterPro" id="IPR052155">
    <property type="entry name" value="Biofilm_reg_signaling"/>
</dbReference>
<feature type="domain" description="PAC" evidence="3">
    <location>
        <begin position="154"/>
        <end position="207"/>
    </location>
</feature>
<dbReference type="SUPFAM" id="SSF55785">
    <property type="entry name" value="PYP-like sensor domain (PAS domain)"/>
    <property type="match status" value="1"/>
</dbReference>
<organism evidence="6 7">
    <name type="scientific">Mesoterricola sediminis</name>
    <dbReference type="NCBI Taxonomy" id="2927980"/>
    <lineage>
        <taxon>Bacteria</taxon>
        <taxon>Pseudomonadati</taxon>
        <taxon>Acidobacteriota</taxon>
        <taxon>Holophagae</taxon>
        <taxon>Holophagales</taxon>
        <taxon>Holophagaceae</taxon>
        <taxon>Mesoterricola</taxon>
    </lineage>
</organism>
<dbReference type="Proteomes" id="UP001228113">
    <property type="component" value="Chromosome"/>
</dbReference>
<dbReference type="AlphaFoldDB" id="A0AA48GL66"/>
<keyword evidence="1" id="KW-0812">Transmembrane</keyword>
<dbReference type="PROSITE" id="PS50112">
    <property type="entry name" value="PAS"/>
    <property type="match status" value="1"/>
</dbReference>
<evidence type="ECO:0000259" key="4">
    <source>
        <dbReference type="PROSITE" id="PS50883"/>
    </source>
</evidence>
<dbReference type="PANTHER" id="PTHR44757">
    <property type="entry name" value="DIGUANYLATE CYCLASE DGCP"/>
    <property type="match status" value="1"/>
</dbReference>
<name>A0AA48GL66_9BACT</name>